<dbReference type="eggNOG" id="COG2968">
    <property type="taxonomic scope" value="Bacteria"/>
</dbReference>
<dbReference type="AlphaFoldDB" id="A8LQZ3"/>
<keyword evidence="3" id="KW-1185">Reference proteome</keyword>
<evidence type="ECO:0008006" key="4">
    <source>
        <dbReference type="Google" id="ProtNLM"/>
    </source>
</evidence>
<dbReference type="InterPro" id="IPR007497">
    <property type="entry name" value="SIMPL/DUF541"/>
</dbReference>
<evidence type="ECO:0000256" key="1">
    <source>
        <dbReference type="SAM" id="SignalP"/>
    </source>
</evidence>
<name>A8LQZ3_DINSH</name>
<gene>
    <name evidence="2" type="ordered locus">Dshi_0791</name>
</gene>
<dbReference type="Proteomes" id="UP000006833">
    <property type="component" value="Chromosome"/>
</dbReference>
<dbReference type="KEGG" id="dsh:Dshi_0791"/>
<protein>
    <recommendedName>
        <fullName evidence="4">26 kDa periplasmic immunogenic protein</fullName>
    </recommendedName>
</protein>
<feature type="signal peptide" evidence="1">
    <location>
        <begin position="1"/>
        <end position="33"/>
    </location>
</feature>
<proteinExistence type="predicted"/>
<dbReference type="Gene3D" id="3.30.70.2970">
    <property type="entry name" value="Protein of unknown function (DUF541), domain 2"/>
    <property type="match status" value="1"/>
</dbReference>
<dbReference type="Pfam" id="PF04402">
    <property type="entry name" value="SIMPL"/>
    <property type="match status" value="1"/>
</dbReference>
<dbReference type="STRING" id="398580.Dshi_0791"/>
<reference evidence="3" key="1">
    <citation type="journal article" date="2010" name="ISME J.">
        <title>The complete genome sequence of the algal symbiont Dinoroseobacter shibae: a hitchhiker's guide to life in the sea.</title>
        <authorList>
            <person name="Wagner-Dobler I."/>
            <person name="Ballhausen B."/>
            <person name="Berger M."/>
            <person name="Brinkhoff T."/>
            <person name="Buchholz I."/>
            <person name="Bunk B."/>
            <person name="Cypionka H."/>
            <person name="Daniel R."/>
            <person name="Drepper T."/>
            <person name="Gerdts G."/>
            <person name="Hahnke S."/>
            <person name="Han C."/>
            <person name="Jahn D."/>
            <person name="Kalhoefer D."/>
            <person name="Kiss H."/>
            <person name="Klenk H.P."/>
            <person name="Kyrpides N."/>
            <person name="Liebl W."/>
            <person name="Liesegang H."/>
            <person name="Meincke L."/>
            <person name="Pati A."/>
            <person name="Petersen J."/>
            <person name="Piekarski T."/>
            <person name="Pommerenke C."/>
            <person name="Pradella S."/>
            <person name="Pukall R."/>
            <person name="Rabus R."/>
            <person name="Stackebrandt E."/>
            <person name="Thole S."/>
            <person name="Thompson L."/>
            <person name="Tielen P."/>
            <person name="Tomasch J."/>
            <person name="von Jan M."/>
            <person name="Wanphrut N."/>
            <person name="Wichels A."/>
            <person name="Zech H."/>
            <person name="Simon M."/>
        </authorList>
    </citation>
    <scope>NUCLEOTIDE SEQUENCE [LARGE SCALE GENOMIC DNA]</scope>
    <source>
        <strain evidence="3">DSM 16493 / NCIMB 14021 / DFL 12</strain>
    </source>
</reference>
<dbReference type="EMBL" id="CP000830">
    <property type="protein sequence ID" value="ABV92536.1"/>
    <property type="molecule type" value="Genomic_DNA"/>
</dbReference>
<dbReference type="PANTHER" id="PTHR34387">
    <property type="entry name" value="SLR1258 PROTEIN"/>
    <property type="match status" value="1"/>
</dbReference>
<accession>A8LQZ3</accession>
<feature type="chain" id="PRO_5002726139" description="26 kDa periplasmic immunogenic protein" evidence="1">
    <location>
        <begin position="34"/>
        <end position="245"/>
    </location>
</feature>
<sequence>MTQPARNCRAPLSRLVLMLVLLAGLGLSPTARAEEAGPGLLSVTGEASVPAIPDMATLRLAVVTEARTGAQALAENTERMQAVLAELRGFDIAERDLQTSDLTLNPVYEQGTELRNLPRRIVAFRAQNALTVRVRDLERLGEILDASVRDGANSFGGLSFGVQAPGPLEVEARERAMQDALARARTLAEAAGVALGPIRSITEQGGMRGPMMMRSEMAMADSAVPVAAGEVSVRAAVSLVIELVQ</sequence>
<keyword evidence="1" id="KW-0732">Signal</keyword>
<dbReference type="RefSeq" id="WP_012177468.1">
    <property type="nucleotide sequence ID" value="NC_009952.1"/>
</dbReference>
<dbReference type="OrthoDB" id="9813144at2"/>
<evidence type="ECO:0000313" key="2">
    <source>
        <dbReference type="EMBL" id="ABV92536.1"/>
    </source>
</evidence>
<dbReference type="InterPro" id="IPR052022">
    <property type="entry name" value="26kDa_periplasmic_antigen"/>
</dbReference>
<dbReference type="Gene3D" id="3.30.110.170">
    <property type="entry name" value="Protein of unknown function (DUF541), domain 1"/>
    <property type="match status" value="1"/>
</dbReference>
<dbReference type="PANTHER" id="PTHR34387:SF1">
    <property type="entry name" value="PERIPLASMIC IMMUNOGENIC PROTEIN"/>
    <property type="match status" value="1"/>
</dbReference>
<evidence type="ECO:0000313" key="3">
    <source>
        <dbReference type="Proteomes" id="UP000006833"/>
    </source>
</evidence>
<organism evidence="2 3">
    <name type="scientific">Dinoroseobacter shibae (strain DSM 16493 / NCIMB 14021 / DFL 12)</name>
    <dbReference type="NCBI Taxonomy" id="398580"/>
    <lineage>
        <taxon>Bacteria</taxon>
        <taxon>Pseudomonadati</taxon>
        <taxon>Pseudomonadota</taxon>
        <taxon>Alphaproteobacteria</taxon>
        <taxon>Rhodobacterales</taxon>
        <taxon>Roseobacteraceae</taxon>
        <taxon>Dinoroseobacter</taxon>
    </lineage>
</organism>
<dbReference type="HOGENOM" id="CLU_080344_4_0_5"/>
<dbReference type="GO" id="GO:0006974">
    <property type="term" value="P:DNA damage response"/>
    <property type="evidence" value="ECO:0007669"/>
    <property type="project" value="TreeGrafter"/>
</dbReference>